<dbReference type="InterPro" id="IPR016035">
    <property type="entry name" value="Acyl_Trfase/lysoPLipase"/>
</dbReference>
<evidence type="ECO:0000256" key="3">
    <source>
        <dbReference type="ARBA" id="ARBA00048462"/>
    </source>
</evidence>
<comment type="catalytic activity">
    <reaction evidence="3 4">
        <text>holo-[ACP] + malonyl-CoA = malonyl-[ACP] + CoA</text>
        <dbReference type="Rhea" id="RHEA:41792"/>
        <dbReference type="Rhea" id="RHEA-COMP:9623"/>
        <dbReference type="Rhea" id="RHEA-COMP:9685"/>
        <dbReference type="ChEBI" id="CHEBI:57287"/>
        <dbReference type="ChEBI" id="CHEBI:57384"/>
        <dbReference type="ChEBI" id="CHEBI:64479"/>
        <dbReference type="ChEBI" id="CHEBI:78449"/>
        <dbReference type="EC" id="2.3.1.39"/>
    </reaction>
</comment>
<evidence type="ECO:0000256" key="4">
    <source>
        <dbReference type="PIRNR" id="PIRNR000446"/>
    </source>
</evidence>
<dbReference type="InterPro" id="IPR001227">
    <property type="entry name" value="Ac_transferase_dom_sf"/>
</dbReference>
<dbReference type="PANTHER" id="PTHR42681">
    <property type="entry name" value="MALONYL-COA-ACYL CARRIER PROTEIN TRANSACYLASE, MITOCHONDRIAL"/>
    <property type="match status" value="1"/>
</dbReference>
<feature type="active site" evidence="5">
    <location>
        <position position="205"/>
    </location>
</feature>
<dbReference type="InterPro" id="IPR050858">
    <property type="entry name" value="Mal-CoA-ACP_Trans/PKS_FabD"/>
</dbReference>
<name>A0A4R4QEP0_9ACTN</name>
<dbReference type="AlphaFoldDB" id="A0A4R4QEP0"/>
<accession>A0A4R4QEP0</accession>
<keyword evidence="2 4" id="KW-0012">Acyltransferase</keyword>
<dbReference type="SUPFAM" id="SSF52151">
    <property type="entry name" value="FabD/lysophospholipase-like"/>
    <property type="match status" value="1"/>
</dbReference>
<gene>
    <name evidence="7" type="primary">fabD</name>
    <name evidence="7" type="ORF">E1261_05625</name>
</gene>
<dbReference type="GO" id="GO:0004314">
    <property type="term" value="F:[acyl-carrier-protein] S-malonyltransferase activity"/>
    <property type="evidence" value="ECO:0007669"/>
    <property type="project" value="UniProtKB-EC"/>
</dbReference>
<reference evidence="7 8" key="1">
    <citation type="submission" date="2019-03" db="EMBL/GenBank/DDBJ databases">
        <title>Draft genome sequences of novel Actinobacteria.</title>
        <authorList>
            <person name="Sahin N."/>
            <person name="Ay H."/>
            <person name="Saygin H."/>
        </authorList>
    </citation>
    <scope>NUCLEOTIDE SEQUENCE [LARGE SCALE GENOMIC DNA]</scope>
    <source>
        <strain evidence="7 8">JCM 30547</strain>
    </source>
</reference>
<dbReference type="InterPro" id="IPR014043">
    <property type="entry name" value="Acyl_transferase_dom"/>
</dbReference>
<evidence type="ECO:0000313" key="7">
    <source>
        <dbReference type="EMBL" id="TDC33679.1"/>
    </source>
</evidence>
<keyword evidence="1 4" id="KW-0808">Transferase</keyword>
<dbReference type="Gene3D" id="3.40.366.10">
    <property type="entry name" value="Malonyl-Coenzyme A Acyl Carrier Protein, domain 2"/>
    <property type="match status" value="1"/>
</dbReference>
<dbReference type="RefSeq" id="WP_132402899.1">
    <property type="nucleotide sequence ID" value="NZ_SMKA01000012.1"/>
</dbReference>
<feature type="active site" evidence="5">
    <location>
        <position position="92"/>
    </location>
</feature>
<dbReference type="InterPro" id="IPR024925">
    <property type="entry name" value="Malonyl_CoA-ACP_transAc"/>
</dbReference>
<dbReference type="Pfam" id="PF00698">
    <property type="entry name" value="Acyl_transf_1"/>
    <property type="match status" value="1"/>
</dbReference>
<organism evidence="7 8">
    <name type="scientific">Kribbella albertanoniae</name>
    <dbReference type="NCBI Taxonomy" id="1266829"/>
    <lineage>
        <taxon>Bacteria</taxon>
        <taxon>Bacillati</taxon>
        <taxon>Actinomycetota</taxon>
        <taxon>Actinomycetes</taxon>
        <taxon>Propionibacteriales</taxon>
        <taxon>Kribbellaceae</taxon>
        <taxon>Kribbella</taxon>
    </lineage>
</organism>
<comment type="similarity">
    <text evidence="4">Belongs to the fabD family.</text>
</comment>
<dbReference type="InterPro" id="IPR004410">
    <property type="entry name" value="Malonyl_CoA-ACP_transAc_FabD"/>
</dbReference>
<dbReference type="EC" id="2.3.1.39" evidence="4"/>
<dbReference type="OrthoDB" id="9808669at2"/>
<sequence length="320" mass="33448">MIRTAYLYPGQGSQRIGMGRDLAERHPQLVRPLFAAASDVLGFDLARVCWEGPEDVLRRTDVTQPAIFVASLAAHSVLVQRLPLPVVVAGHSLGEYTALVAAGALDWVSALRLVRRRGQLMAAVNAGTPGAMAAVIGPPASDVEAWCAEVGDGGDLLVEVANYNADTQTVVSGTVAGVAALTERAQRSGLADVQVTKLGVGAPFHCSLMRGVEKEFAADLAATEFSTPRIPVVANATGRTVTSGAQARAALRAQLAGPVRWRQSLDTIAGHGLDAFVEVGPGRVLTGLCKRSHPDIGCHSASDARRVDRLVADLSPVLST</sequence>
<evidence type="ECO:0000313" key="8">
    <source>
        <dbReference type="Proteomes" id="UP000295075"/>
    </source>
</evidence>
<evidence type="ECO:0000256" key="5">
    <source>
        <dbReference type="PIRSR" id="PIRSR000446-1"/>
    </source>
</evidence>
<evidence type="ECO:0000256" key="1">
    <source>
        <dbReference type="ARBA" id="ARBA00022679"/>
    </source>
</evidence>
<dbReference type="SUPFAM" id="SSF55048">
    <property type="entry name" value="Probable ACP-binding domain of malonyl-CoA ACP transacylase"/>
    <property type="match status" value="1"/>
</dbReference>
<proteinExistence type="inferred from homology"/>
<protein>
    <recommendedName>
        <fullName evidence="4">Malonyl CoA-acyl carrier protein transacylase</fullName>
        <ecNumber evidence="4">2.3.1.39</ecNumber>
    </recommendedName>
</protein>
<feature type="domain" description="Malonyl-CoA:ACP transacylase (MAT)" evidence="6">
    <location>
        <begin position="7"/>
        <end position="307"/>
    </location>
</feature>
<dbReference type="SMART" id="SM00827">
    <property type="entry name" value="PKS_AT"/>
    <property type="match status" value="1"/>
</dbReference>
<dbReference type="NCBIfam" id="TIGR00128">
    <property type="entry name" value="fabD"/>
    <property type="match status" value="1"/>
</dbReference>
<keyword evidence="8" id="KW-1185">Reference proteome</keyword>
<dbReference type="InterPro" id="IPR016036">
    <property type="entry name" value="Malonyl_transacylase_ACP-bd"/>
</dbReference>
<dbReference type="PANTHER" id="PTHR42681:SF1">
    <property type="entry name" value="MALONYL-COA-ACYL CARRIER PROTEIN TRANSACYLASE, MITOCHONDRIAL"/>
    <property type="match status" value="1"/>
</dbReference>
<dbReference type="Gene3D" id="3.30.70.250">
    <property type="entry name" value="Malonyl-CoA ACP transacylase, ACP-binding"/>
    <property type="match status" value="1"/>
</dbReference>
<dbReference type="GO" id="GO:0006633">
    <property type="term" value="P:fatty acid biosynthetic process"/>
    <property type="evidence" value="ECO:0007669"/>
    <property type="project" value="TreeGrafter"/>
</dbReference>
<comment type="caution">
    <text evidence="7">The sequence shown here is derived from an EMBL/GenBank/DDBJ whole genome shotgun (WGS) entry which is preliminary data.</text>
</comment>
<dbReference type="EMBL" id="SMKA01000012">
    <property type="protein sequence ID" value="TDC33679.1"/>
    <property type="molecule type" value="Genomic_DNA"/>
</dbReference>
<dbReference type="Proteomes" id="UP000295075">
    <property type="component" value="Unassembled WGS sequence"/>
</dbReference>
<evidence type="ECO:0000256" key="2">
    <source>
        <dbReference type="ARBA" id="ARBA00023315"/>
    </source>
</evidence>
<dbReference type="PIRSF" id="PIRSF000446">
    <property type="entry name" value="Mct"/>
    <property type="match status" value="1"/>
</dbReference>
<dbReference type="GO" id="GO:0005829">
    <property type="term" value="C:cytosol"/>
    <property type="evidence" value="ECO:0007669"/>
    <property type="project" value="TreeGrafter"/>
</dbReference>
<evidence type="ECO:0000259" key="6">
    <source>
        <dbReference type="SMART" id="SM00827"/>
    </source>
</evidence>